<sequence length="167" mass="18470">MNPILKGFLILLAVAAILAVPYTVGKNAGKLEEASKWQLDKIALDAEVSKLKDEVKEKEAQNQIATTKVADELAASESRHVQALADLAADYSQRLLKSEGRAGLYKRQSQGSAAERDYLASHAAELDRSLEQGRSLVRELRETVGQRDSTIRLLSEQIRADRRLLTE</sequence>
<dbReference type="EMBL" id="PP179312">
    <property type="protein sequence ID" value="XAI69740.1"/>
    <property type="molecule type" value="Genomic_DNA"/>
</dbReference>
<proteinExistence type="predicted"/>
<evidence type="ECO:0000313" key="2">
    <source>
        <dbReference type="EMBL" id="XAI69740.1"/>
    </source>
</evidence>
<accession>A0AAU6VZ74</accession>
<feature type="coiled-coil region" evidence="1">
    <location>
        <begin position="41"/>
        <end position="68"/>
    </location>
</feature>
<organism evidence="2">
    <name type="scientific">Pseudomonas phage Arace01</name>
    <dbReference type="NCBI Taxonomy" id="3138526"/>
    <lineage>
        <taxon>Viruses</taxon>
    </lineage>
</organism>
<keyword evidence="1" id="KW-0175">Coiled coil</keyword>
<protein>
    <submittedName>
        <fullName evidence="2">Rz/Rzl spanin protein</fullName>
    </submittedName>
</protein>
<evidence type="ECO:0000256" key="1">
    <source>
        <dbReference type="SAM" id="Coils"/>
    </source>
</evidence>
<gene>
    <name evidence="2" type="ORF">Arace01_00074</name>
</gene>
<reference evidence="2" key="1">
    <citation type="journal article" date="2024" name="J. Gen. Virol.">
        <title>Novel phages of Pseudomonas syringae unveil numerous potential auxiliary metabolic genes.</title>
        <authorList>
            <person name="Feltin C."/>
            <person name="Garneau J.R."/>
            <person name="Morris C.E."/>
            <person name="Berard A."/>
            <person name="Torres-Barcelo C."/>
        </authorList>
    </citation>
    <scope>NUCLEOTIDE SEQUENCE</scope>
</reference>
<name>A0AAU6VZ74_9VIRU</name>